<dbReference type="eggNOG" id="COG0664">
    <property type="taxonomic scope" value="Bacteria"/>
</dbReference>
<dbReference type="CDD" id="cd00038">
    <property type="entry name" value="CAP_ED"/>
    <property type="match status" value="1"/>
</dbReference>
<evidence type="ECO:0000313" key="2">
    <source>
        <dbReference type="EMBL" id="ACS79112.1"/>
    </source>
</evidence>
<dbReference type="OrthoDB" id="5420529at2"/>
<dbReference type="AlphaFoldDB" id="C6C0H8"/>
<keyword evidence="3" id="KW-1185">Reference proteome</keyword>
<organism evidence="2 3">
    <name type="scientific">Maridesulfovibrio salexigens (strain ATCC 14822 / DSM 2638 / NCIMB 8403 / VKM B-1763)</name>
    <name type="common">Desulfovibrio salexigens</name>
    <dbReference type="NCBI Taxonomy" id="526222"/>
    <lineage>
        <taxon>Bacteria</taxon>
        <taxon>Pseudomonadati</taxon>
        <taxon>Thermodesulfobacteriota</taxon>
        <taxon>Desulfovibrionia</taxon>
        <taxon>Desulfovibrionales</taxon>
        <taxon>Desulfovibrionaceae</taxon>
        <taxon>Maridesulfovibrio</taxon>
    </lineage>
</organism>
<name>C6C0H8_MARSD</name>
<gene>
    <name evidence="2" type="ordered locus">Desal_1047</name>
</gene>
<dbReference type="Proteomes" id="UP000002601">
    <property type="component" value="Chromosome"/>
</dbReference>
<dbReference type="HOGENOM" id="CLU_075053_16_3_7"/>
<dbReference type="PROSITE" id="PS50042">
    <property type="entry name" value="CNMP_BINDING_3"/>
    <property type="match status" value="1"/>
</dbReference>
<dbReference type="Pfam" id="PF00027">
    <property type="entry name" value="cNMP_binding"/>
    <property type="match status" value="1"/>
</dbReference>
<dbReference type="InterPro" id="IPR000595">
    <property type="entry name" value="cNMP-bd_dom"/>
</dbReference>
<dbReference type="SUPFAM" id="SSF51206">
    <property type="entry name" value="cAMP-binding domain-like"/>
    <property type="match status" value="1"/>
</dbReference>
<dbReference type="Gene3D" id="2.60.120.10">
    <property type="entry name" value="Jelly Rolls"/>
    <property type="match status" value="1"/>
</dbReference>
<proteinExistence type="predicted"/>
<dbReference type="KEGG" id="dsa:Desal_1047"/>
<sequence length="165" mass="18313">MAAETSEYQEHLEIMREIPYFSGLDLEAQKLIAYLCVREKFSAGDEVFASGDLDQSAYYLISGSMEAYLDTGATKIQSFKEGDFVGALSLIGDSKRLFTLKATSDCVCIRLTSEKFKKAQEQYPVISNKFLKATVDMISNWEERFISNYNAGCSGCTTGIGLTLI</sequence>
<dbReference type="EMBL" id="CP001649">
    <property type="protein sequence ID" value="ACS79112.1"/>
    <property type="molecule type" value="Genomic_DNA"/>
</dbReference>
<dbReference type="InterPro" id="IPR014710">
    <property type="entry name" value="RmlC-like_jellyroll"/>
</dbReference>
<feature type="domain" description="Cyclic nucleotide-binding" evidence="1">
    <location>
        <begin position="20"/>
        <end position="118"/>
    </location>
</feature>
<dbReference type="InterPro" id="IPR018490">
    <property type="entry name" value="cNMP-bd_dom_sf"/>
</dbReference>
<accession>C6C0H8</accession>
<dbReference type="STRING" id="526222.Desal_1047"/>
<evidence type="ECO:0000259" key="1">
    <source>
        <dbReference type="PROSITE" id="PS50042"/>
    </source>
</evidence>
<dbReference type="RefSeq" id="WP_015850931.1">
    <property type="nucleotide sequence ID" value="NC_012881.1"/>
</dbReference>
<evidence type="ECO:0000313" key="3">
    <source>
        <dbReference type="Proteomes" id="UP000002601"/>
    </source>
</evidence>
<dbReference type="SMART" id="SM00100">
    <property type="entry name" value="cNMP"/>
    <property type="match status" value="1"/>
</dbReference>
<protein>
    <submittedName>
        <fullName evidence="2">Putative transcriptional regulator, Crp/Fnr family</fullName>
    </submittedName>
</protein>
<reference evidence="2 3" key="1">
    <citation type="submission" date="2009-06" db="EMBL/GenBank/DDBJ databases">
        <title>Complete sequence of Desulfovibrio salexigens DSM 2638.</title>
        <authorList>
            <consortium name="US DOE Joint Genome Institute"/>
            <person name="Lucas S."/>
            <person name="Copeland A."/>
            <person name="Lapidus A."/>
            <person name="Glavina del Rio T."/>
            <person name="Tice H."/>
            <person name="Bruce D."/>
            <person name="Goodwin L."/>
            <person name="Pitluck S."/>
            <person name="Munk A.C."/>
            <person name="Brettin T."/>
            <person name="Detter J.C."/>
            <person name="Han C."/>
            <person name="Tapia R."/>
            <person name="Larimer F."/>
            <person name="Land M."/>
            <person name="Hauser L."/>
            <person name="Kyrpides N."/>
            <person name="Anderson I."/>
            <person name="Wall J.D."/>
            <person name="Arkin A.P."/>
            <person name="Dehal P."/>
            <person name="Chivian D."/>
            <person name="Giles B."/>
            <person name="Hazen T.C."/>
        </authorList>
    </citation>
    <scope>NUCLEOTIDE SEQUENCE [LARGE SCALE GENOMIC DNA]</scope>
    <source>
        <strain evidence="3">ATCC 14822 / DSM 2638 / NCIMB 8403 / VKM B-1763</strain>
    </source>
</reference>